<comment type="caution">
    <text evidence="1">The sequence shown here is derived from an EMBL/GenBank/DDBJ whole genome shotgun (WGS) entry which is preliminary data.</text>
</comment>
<name>A0A917DDA9_9HYPH</name>
<protein>
    <submittedName>
        <fullName evidence="1">Uncharacterized protein</fullName>
    </submittedName>
</protein>
<keyword evidence="2" id="KW-1185">Reference proteome</keyword>
<organism evidence="1 2">
    <name type="scientific">Aureimonas glaciei</name>
    <dbReference type="NCBI Taxonomy" id="1776957"/>
    <lineage>
        <taxon>Bacteria</taxon>
        <taxon>Pseudomonadati</taxon>
        <taxon>Pseudomonadota</taxon>
        <taxon>Alphaproteobacteria</taxon>
        <taxon>Hyphomicrobiales</taxon>
        <taxon>Aurantimonadaceae</taxon>
        <taxon>Aureimonas</taxon>
    </lineage>
</organism>
<dbReference type="Proteomes" id="UP000613160">
    <property type="component" value="Unassembled WGS sequence"/>
</dbReference>
<dbReference type="RefSeq" id="WP_188852939.1">
    <property type="nucleotide sequence ID" value="NZ_BMJJ01000008.1"/>
</dbReference>
<sequence length="84" mass="9832">MESFPRPPLAGLARQLNDGRQRRAVGEDSFVRETYTLPRDAARSKAREWFDRYPKAAYWTSVESWRLLPGDEVEFTMRRLPSAD</sequence>
<reference evidence="1" key="1">
    <citation type="journal article" date="2014" name="Int. J. Syst. Evol. Microbiol.">
        <title>Complete genome sequence of Corynebacterium casei LMG S-19264T (=DSM 44701T), isolated from a smear-ripened cheese.</title>
        <authorList>
            <consortium name="US DOE Joint Genome Institute (JGI-PGF)"/>
            <person name="Walter F."/>
            <person name="Albersmeier A."/>
            <person name="Kalinowski J."/>
            <person name="Ruckert C."/>
        </authorList>
    </citation>
    <scope>NUCLEOTIDE SEQUENCE</scope>
    <source>
        <strain evidence="1">CGMCC 1.15493</strain>
    </source>
</reference>
<dbReference type="EMBL" id="BMJJ01000008">
    <property type="protein sequence ID" value="GGD28165.1"/>
    <property type="molecule type" value="Genomic_DNA"/>
</dbReference>
<dbReference type="AlphaFoldDB" id="A0A917DDA9"/>
<evidence type="ECO:0000313" key="1">
    <source>
        <dbReference type="EMBL" id="GGD28165.1"/>
    </source>
</evidence>
<evidence type="ECO:0000313" key="2">
    <source>
        <dbReference type="Proteomes" id="UP000613160"/>
    </source>
</evidence>
<reference evidence="1" key="2">
    <citation type="submission" date="2020-09" db="EMBL/GenBank/DDBJ databases">
        <authorList>
            <person name="Sun Q."/>
            <person name="Zhou Y."/>
        </authorList>
    </citation>
    <scope>NUCLEOTIDE SEQUENCE</scope>
    <source>
        <strain evidence="1">CGMCC 1.15493</strain>
    </source>
</reference>
<accession>A0A917DDA9</accession>
<gene>
    <name evidence="1" type="ORF">GCM10011335_34160</name>
</gene>
<proteinExistence type="predicted"/>